<reference evidence="2" key="1">
    <citation type="submission" date="2022-12" db="EMBL/GenBank/DDBJ databases">
        <authorList>
            <person name="Petersen C."/>
        </authorList>
    </citation>
    <scope>NUCLEOTIDE SEQUENCE</scope>
    <source>
        <strain evidence="2">IBT 29677</strain>
    </source>
</reference>
<keyword evidence="1" id="KW-1133">Transmembrane helix</keyword>
<keyword evidence="3" id="KW-1185">Reference proteome</keyword>
<dbReference type="GeneID" id="81374731"/>
<organism evidence="2 3">
    <name type="scientific">Penicillium cosmopolitanum</name>
    <dbReference type="NCBI Taxonomy" id="1131564"/>
    <lineage>
        <taxon>Eukaryota</taxon>
        <taxon>Fungi</taxon>
        <taxon>Dikarya</taxon>
        <taxon>Ascomycota</taxon>
        <taxon>Pezizomycotina</taxon>
        <taxon>Eurotiomycetes</taxon>
        <taxon>Eurotiomycetidae</taxon>
        <taxon>Eurotiales</taxon>
        <taxon>Aspergillaceae</taxon>
        <taxon>Penicillium</taxon>
    </lineage>
</organism>
<dbReference type="Proteomes" id="UP001147747">
    <property type="component" value="Unassembled WGS sequence"/>
</dbReference>
<dbReference type="RefSeq" id="XP_056486371.1">
    <property type="nucleotide sequence ID" value="XM_056635751.1"/>
</dbReference>
<dbReference type="AlphaFoldDB" id="A0A9W9VSM7"/>
<dbReference type="OrthoDB" id="2448307at2759"/>
<evidence type="ECO:0008006" key="4">
    <source>
        <dbReference type="Google" id="ProtNLM"/>
    </source>
</evidence>
<feature type="transmembrane region" description="Helical" evidence="1">
    <location>
        <begin position="237"/>
        <end position="261"/>
    </location>
</feature>
<dbReference type="InterPro" id="IPR040410">
    <property type="entry name" value="UPF0658_Golgi"/>
</dbReference>
<protein>
    <recommendedName>
        <fullName evidence="4">TRP C-terminal domain-containing protein</fullName>
    </recommendedName>
</protein>
<dbReference type="PANTHER" id="PTHR34391">
    <property type="entry name" value="UPF0658 GOLGI APPARATUS MEMBRANE PROTEIN C1952.10C-RELATED"/>
    <property type="match status" value="1"/>
</dbReference>
<feature type="transmembrane region" description="Helical" evidence="1">
    <location>
        <begin position="146"/>
        <end position="164"/>
    </location>
</feature>
<feature type="transmembrane region" description="Helical" evidence="1">
    <location>
        <begin position="75"/>
        <end position="100"/>
    </location>
</feature>
<evidence type="ECO:0000256" key="1">
    <source>
        <dbReference type="SAM" id="Phobius"/>
    </source>
</evidence>
<feature type="transmembrane region" description="Helical" evidence="1">
    <location>
        <begin position="273"/>
        <end position="290"/>
    </location>
</feature>
<evidence type="ECO:0000313" key="2">
    <source>
        <dbReference type="EMBL" id="KAJ5388573.1"/>
    </source>
</evidence>
<feature type="transmembrane region" description="Helical" evidence="1">
    <location>
        <begin position="194"/>
        <end position="216"/>
    </location>
</feature>
<evidence type="ECO:0000313" key="3">
    <source>
        <dbReference type="Proteomes" id="UP001147747"/>
    </source>
</evidence>
<gene>
    <name evidence="2" type="ORF">N7509_011114</name>
</gene>
<feature type="transmembrane region" description="Helical" evidence="1">
    <location>
        <begin position="302"/>
        <end position="321"/>
    </location>
</feature>
<proteinExistence type="predicted"/>
<sequence length="401" mass="45494">MRHEGDGVAKAMAAPFHTVSDKARSSVAYSKSALHINGQYVELDDFNAPADPIPPQGRSAASKSSRSKFYFPNTLWSRLFAIIGLLETFFTVGIESWVFISVSRRFNEYDNNDGTLRLRSFLGLYIFALVYELALSYDALKRKNTFQLVGLCLCNFGLFVYGVVQMKEIRETISGLSISEASGNLLWKHYQIELILIPVFIGVCTIAMIFVTWRLRAENSWNIYQSMSADLQMNRRYFTYQVYIALLKFDFFFIFGTQLQVLLAMNDFKDHDFILQSAMIPVSIVILILGARFCRLEKKKSLSVIMIFMLVIAGTFVLVILQTYSSSKSNNLAHFKVSLTLFSGLAILLLGITIVNMVICMVNFGKGLKEYINHSDKKNLKQTPDPEYQGNVTGKQRFVLT</sequence>
<feature type="transmembrane region" description="Helical" evidence="1">
    <location>
        <begin position="341"/>
        <end position="364"/>
    </location>
</feature>
<name>A0A9W9VSM7_9EURO</name>
<dbReference type="PANTHER" id="PTHR34391:SF1">
    <property type="entry name" value="UPF0658 GOLGI APPARATUS MEMBRANE PROTEIN C1952.10C-RELATED"/>
    <property type="match status" value="1"/>
</dbReference>
<dbReference type="GO" id="GO:0005794">
    <property type="term" value="C:Golgi apparatus"/>
    <property type="evidence" value="ECO:0007669"/>
    <property type="project" value="TreeGrafter"/>
</dbReference>
<keyword evidence="1" id="KW-0812">Transmembrane</keyword>
<comment type="caution">
    <text evidence="2">The sequence shown here is derived from an EMBL/GenBank/DDBJ whole genome shotgun (WGS) entry which is preliminary data.</text>
</comment>
<keyword evidence="1" id="KW-0472">Membrane</keyword>
<reference evidence="2" key="2">
    <citation type="journal article" date="2023" name="IMA Fungus">
        <title>Comparative genomic study of the Penicillium genus elucidates a diverse pangenome and 15 lateral gene transfer events.</title>
        <authorList>
            <person name="Petersen C."/>
            <person name="Sorensen T."/>
            <person name="Nielsen M.R."/>
            <person name="Sondergaard T.E."/>
            <person name="Sorensen J.L."/>
            <person name="Fitzpatrick D.A."/>
            <person name="Frisvad J.C."/>
            <person name="Nielsen K.L."/>
        </authorList>
    </citation>
    <scope>NUCLEOTIDE SEQUENCE</scope>
    <source>
        <strain evidence="2">IBT 29677</strain>
    </source>
</reference>
<accession>A0A9W9VSM7</accession>
<dbReference type="EMBL" id="JAPZBU010000009">
    <property type="protein sequence ID" value="KAJ5388573.1"/>
    <property type="molecule type" value="Genomic_DNA"/>
</dbReference>
<feature type="transmembrane region" description="Helical" evidence="1">
    <location>
        <begin position="120"/>
        <end position="139"/>
    </location>
</feature>